<comment type="caution">
    <text evidence="1">The sequence shown here is derived from an EMBL/GenBank/DDBJ whole genome shotgun (WGS) entry which is preliminary data.</text>
</comment>
<protein>
    <submittedName>
        <fullName evidence="1">Uncharacterized protein</fullName>
    </submittedName>
</protein>
<dbReference type="EMBL" id="BMAW01040738">
    <property type="protein sequence ID" value="GFU60814.1"/>
    <property type="molecule type" value="Genomic_DNA"/>
</dbReference>
<name>A0A8X6US63_NEPPI</name>
<dbReference type="AlphaFoldDB" id="A0A8X6US63"/>
<organism evidence="1 2">
    <name type="scientific">Nephila pilipes</name>
    <name type="common">Giant wood spider</name>
    <name type="synonym">Nephila maculata</name>
    <dbReference type="NCBI Taxonomy" id="299642"/>
    <lineage>
        <taxon>Eukaryota</taxon>
        <taxon>Metazoa</taxon>
        <taxon>Ecdysozoa</taxon>
        <taxon>Arthropoda</taxon>
        <taxon>Chelicerata</taxon>
        <taxon>Arachnida</taxon>
        <taxon>Araneae</taxon>
        <taxon>Araneomorphae</taxon>
        <taxon>Entelegynae</taxon>
        <taxon>Araneoidea</taxon>
        <taxon>Nephilidae</taxon>
        <taxon>Nephila</taxon>
    </lineage>
</organism>
<proteinExistence type="predicted"/>
<reference evidence="1" key="1">
    <citation type="submission" date="2020-08" db="EMBL/GenBank/DDBJ databases">
        <title>Multicomponent nature underlies the extraordinary mechanical properties of spider dragline silk.</title>
        <authorList>
            <person name="Kono N."/>
            <person name="Nakamura H."/>
            <person name="Mori M."/>
            <person name="Yoshida Y."/>
            <person name="Ohtoshi R."/>
            <person name="Malay A.D."/>
            <person name="Moran D.A.P."/>
            <person name="Tomita M."/>
            <person name="Numata K."/>
            <person name="Arakawa K."/>
        </authorList>
    </citation>
    <scope>NUCLEOTIDE SEQUENCE</scope>
</reference>
<accession>A0A8X6US63</accession>
<evidence type="ECO:0000313" key="2">
    <source>
        <dbReference type="Proteomes" id="UP000887013"/>
    </source>
</evidence>
<gene>
    <name evidence="1" type="ORF">NPIL_395341</name>
</gene>
<sequence length="89" mass="10325">MSITRQANFQVRDRQREHQVVAVLQYRFLTLKITVKTIRLPKTEERIKITNASHRHTTVVWHSSSSASGENSRMLSPITESLKNKNCFS</sequence>
<keyword evidence="2" id="KW-1185">Reference proteome</keyword>
<evidence type="ECO:0000313" key="1">
    <source>
        <dbReference type="EMBL" id="GFU60814.1"/>
    </source>
</evidence>
<dbReference type="Proteomes" id="UP000887013">
    <property type="component" value="Unassembled WGS sequence"/>
</dbReference>